<evidence type="ECO:0000256" key="4">
    <source>
        <dbReference type="ARBA" id="ARBA00003889"/>
    </source>
</evidence>
<dbReference type="GO" id="GO:0005525">
    <property type="term" value="F:GTP binding"/>
    <property type="evidence" value="ECO:0007669"/>
    <property type="project" value="UniProtKB-KW"/>
</dbReference>
<name>A0A1W1C8B1_9ZZZZ</name>
<evidence type="ECO:0000256" key="1">
    <source>
        <dbReference type="ARBA" id="ARBA00000312"/>
    </source>
</evidence>
<dbReference type="InterPro" id="IPR027417">
    <property type="entry name" value="P-loop_NTPase"/>
</dbReference>
<evidence type="ECO:0000256" key="17">
    <source>
        <dbReference type="ARBA" id="ARBA00030571"/>
    </source>
</evidence>
<comment type="pathway">
    <text evidence="6">Cofactor biosynthesis; adenosylcobalamin biosynthesis; adenosylcobalamin from cob(II)yrinate a,c-diamide: step 5/7.</text>
</comment>
<dbReference type="SUPFAM" id="SSF52540">
    <property type="entry name" value="P-loop containing nucleoside triphosphate hydrolases"/>
    <property type="match status" value="1"/>
</dbReference>
<comment type="catalytic activity">
    <reaction evidence="1">
        <text>adenosylcob(III)inamide + ATP = adenosylcob(III)inamide phosphate + ADP + H(+)</text>
        <dbReference type="Rhea" id="RHEA:15769"/>
        <dbReference type="ChEBI" id="CHEBI:2480"/>
        <dbReference type="ChEBI" id="CHEBI:15378"/>
        <dbReference type="ChEBI" id="CHEBI:30616"/>
        <dbReference type="ChEBI" id="CHEBI:58502"/>
        <dbReference type="ChEBI" id="CHEBI:456216"/>
        <dbReference type="EC" id="2.7.1.156"/>
    </reaction>
</comment>
<sequence>MKILYYGGQKSGKSLLAEKKILSLSSNLKPYYIATYNNLYNDLEMKNRINTHKKQRQDNFITIEEPYNLIKIIKDKEFYLIDCISMWILNTLDKPLDELLDYLDELFKIDATIVFVLNDVGNGVIPMDKESRLFVDRSGIIGQKIASLSDKVYHIVLGLERELK</sequence>
<evidence type="ECO:0000256" key="15">
    <source>
        <dbReference type="ARBA" id="ARBA00023134"/>
    </source>
</evidence>
<dbReference type="GO" id="GO:0043752">
    <property type="term" value="F:adenosylcobinamide kinase activity"/>
    <property type="evidence" value="ECO:0007669"/>
    <property type="project" value="UniProtKB-EC"/>
</dbReference>
<dbReference type="GO" id="GO:0008820">
    <property type="term" value="F:cobinamide phosphate guanylyltransferase activity"/>
    <property type="evidence" value="ECO:0007669"/>
    <property type="project" value="UniProtKB-EC"/>
</dbReference>
<dbReference type="EMBL" id="FPHG01000050">
    <property type="protein sequence ID" value="SFV61989.1"/>
    <property type="molecule type" value="Genomic_DNA"/>
</dbReference>
<dbReference type="Pfam" id="PF02283">
    <property type="entry name" value="CobU"/>
    <property type="match status" value="1"/>
</dbReference>
<evidence type="ECO:0000256" key="5">
    <source>
        <dbReference type="ARBA" id="ARBA00004692"/>
    </source>
</evidence>
<keyword evidence="15" id="KW-0342">GTP-binding</keyword>
<gene>
    <name evidence="18" type="ORF">MNB_SV-9-1268</name>
</gene>
<proteinExistence type="inferred from homology"/>
<evidence type="ECO:0000256" key="12">
    <source>
        <dbReference type="ARBA" id="ARBA00022741"/>
    </source>
</evidence>
<dbReference type="PANTHER" id="PTHR34848">
    <property type="match status" value="1"/>
</dbReference>
<evidence type="ECO:0000256" key="16">
    <source>
        <dbReference type="ARBA" id="ARBA00029570"/>
    </source>
</evidence>
<keyword evidence="13" id="KW-0418">Kinase</keyword>
<dbReference type="GO" id="GO:0005524">
    <property type="term" value="F:ATP binding"/>
    <property type="evidence" value="ECO:0007669"/>
    <property type="project" value="UniProtKB-KW"/>
</dbReference>
<accession>A0A1W1C8B1</accession>
<evidence type="ECO:0000256" key="2">
    <source>
        <dbReference type="ARBA" id="ARBA00000711"/>
    </source>
</evidence>
<evidence type="ECO:0000313" key="18">
    <source>
        <dbReference type="EMBL" id="SFV61989.1"/>
    </source>
</evidence>
<dbReference type="PANTHER" id="PTHR34848:SF1">
    <property type="entry name" value="BIFUNCTIONAL ADENOSYLCOBALAMIN BIOSYNTHESIS PROTEIN COBU"/>
    <property type="match status" value="1"/>
</dbReference>
<comment type="catalytic activity">
    <reaction evidence="2">
        <text>adenosylcob(III)inamide phosphate + GTP + H(+) = adenosylcob(III)inamide-GDP + diphosphate</text>
        <dbReference type="Rhea" id="RHEA:22712"/>
        <dbReference type="ChEBI" id="CHEBI:15378"/>
        <dbReference type="ChEBI" id="CHEBI:33019"/>
        <dbReference type="ChEBI" id="CHEBI:37565"/>
        <dbReference type="ChEBI" id="CHEBI:58502"/>
        <dbReference type="ChEBI" id="CHEBI:60487"/>
        <dbReference type="EC" id="2.7.7.62"/>
    </reaction>
</comment>
<dbReference type="EC" id="2.7.7.62" evidence="9"/>
<dbReference type="Gene3D" id="3.40.50.300">
    <property type="entry name" value="P-loop containing nucleotide triphosphate hydrolases"/>
    <property type="match status" value="1"/>
</dbReference>
<evidence type="ECO:0000256" key="6">
    <source>
        <dbReference type="ARBA" id="ARBA00005159"/>
    </source>
</evidence>
<protein>
    <recommendedName>
        <fullName evidence="16">Adenosylcobinamide kinase</fullName>
        <ecNumber evidence="8">2.7.1.156</ecNumber>
        <ecNumber evidence="9">2.7.7.62</ecNumber>
    </recommendedName>
    <alternativeName>
        <fullName evidence="17">Adenosylcobinamide-phosphate guanylyltransferase</fullName>
    </alternativeName>
</protein>
<reference evidence="18" key="1">
    <citation type="submission" date="2016-10" db="EMBL/GenBank/DDBJ databases">
        <authorList>
            <person name="de Groot N.N."/>
        </authorList>
    </citation>
    <scope>NUCLEOTIDE SEQUENCE</scope>
</reference>
<keyword evidence="12" id="KW-0547">Nucleotide-binding</keyword>
<comment type="function">
    <text evidence="4">Catalyzes ATP-dependent phosphorylation of adenosylcobinamide and addition of GMP to adenosylcobinamide phosphate.</text>
</comment>
<keyword evidence="10" id="KW-0169">Cobalamin biosynthesis</keyword>
<evidence type="ECO:0000256" key="8">
    <source>
        <dbReference type="ARBA" id="ARBA00012016"/>
    </source>
</evidence>
<dbReference type="PIRSF" id="PIRSF006135">
    <property type="entry name" value="CobU"/>
    <property type="match status" value="1"/>
</dbReference>
<organism evidence="18">
    <name type="scientific">hydrothermal vent metagenome</name>
    <dbReference type="NCBI Taxonomy" id="652676"/>
    <lineage>
        <taxon>unclassified sequences</taxon>
        <taxon>metagenomes</taxon>
        <taxon>ecological metagenomes</taxon>
    </lineage>
</organism>
<evidence type="ECO:0000256" key="3">
    <source>
        <dbReference type="ARBA" id="ARBA00001522"/>
    </source>
</evidence>
<evidence type="ECO:0000256" key="9">
    <source>
        <dbReference type="ARBA" id="ARBA00012523"/>
    </source>
</evidence>
<evidence type="ECO:0000256" key="10">
    <source>
        <dbReference type="ARBA" id="ARBA00022573"/>
    </source>
</evidence>
<evidence type="ECO:0000256" key="7">
    <source>
        <dbReference type="ARBA" id="ARBA00007490"/>
    </source>
</evidence>
<comment type="pathway">
    <text evidence="5">Cofactor biosynthesis; adenosylcobalamin biosynthesis; adenosylcobalamin from cob(II)yrinate a,c-diamide: step 6/7.</text>
</comment>
<keyword evidence="18" id="KW-0548">Nucleotidyltransferase</keyword>
<evidence type="ECO:0000256" key="11">
    <source>
        <dbReference type="ARBA" id="ARBA00022679"/>
    </source>
</evidence>
<comment type="similarity">
    <text evidence="7">Belongs to the CobU/CobP family.</text>
</comment>
<keyword evidence="14" id="KW-0067">ATP-binding</keyword>
<evidence type="ECO:0000256" key="14">
    <source>
        <dbReference type="ARBA" id="ARBA00022840"/>
    </source>
</evidence>
<dbReference type="EC" id="2.7.1.156" evidence="8"/>
<dbReference type="GO" id="GO:0009236">
    <property type="term" value="P:cobalamin biosynthetic process"/>
    <property type="evidence" value="ECO:0007669"/>
    <property type="project" value="UniProtKB-KW"/>
</dbReference>
<dbReference type="InterPro" id="IPR003203">
    <property type="entry name" value="CobU/CobP"/>
</dbReference>
<comment type="catalytic activity">
    <reaction evidence="3">
        <text>adenosylcob(III)inamide + GTP = adenosylcob(III)inamide phosphate + GDP + H(+)</text>
        <dbReference type="Rhea" id="RHEA:15765"/>
        <dbReference type="ChEBI" id="CHEBI:2480"/>
        <dbReference type="ChEBI" id="CHEBI:15378"/>
        <dbReference type="ChEBI" id="CHEBI:37565"/>
        <dbReference type="ChEBI" id="CHEBI:58189"/>
        <dbReference type="ChEBI" id="CHEBI:58502"/>
        <dbReference type="EC" id="2.7.1.156"/>
    </reaction>
</comment>
<evidence type="ECO:0000256" key="13">
    <source>
        <dbReference type="ARBA" id="ARBA00022777"/>
    </source>
</evidence>
<keyword evidence="11 18" id="KW-0808">Transferase</keyword>
<dbReference type="AlphaFoldDB" id="A0A1W1C8B1"/>